<dbReference type="CDD" id="cd05930">
    <property type="entry name" value="A_NRPS"/>
    <property type="match status" value="1"/>
</dbReference>
<feature type="region of interest" description="Disordered" evidence="3">
    <location>
        <begin position="1034"/>
        <end position="1058"/>
    </location>
</feature>
<dbReference type="InterPro" id="IPR029058">
    <property type="entry name" value="AB_hydrolase_fold"/>
</dbReference>
<dbReference type="InterPro" id="IPR045851">
    <property type="entry name" value="AMP-bd_C_sf"/>
</dbReference>
<dbReference type="PANTHER" id="PTHR45527">
    <property type="entry name" value="NONRIBOSOMAL PEPTIDE SYNTHETASE"/>
    <property type="match status" value="1"/>
</dbReference>
<dbReference type="Gene3D" id="2.30.38.10">
    <property type="entry name" value="Luciferase, Domain 3"/>
    <property type="match status" value="1"/>
</dbReference>
<dbReference type="EMBL" id="CP108110">
    <property type="protein sequence ID" value="WUQ87962.1"/>
    <property type="molecule type" value="Genomic_DNA"/>
</dbReference>
<dbReference type="SUPFAM" id="SSF47336">
    <property type="entry name" value="ACP-like"/>
    <property type="match status" value="1"/>
</dbReference>
<evidence type="ECO:0000256" key="3">
    <source>
        <dbReference type="SAM" id="MobiDB-lite"/>
    </source>
</evidence>
<dbReference type="PROSITE" id="PS00012">
    <property type="entry name" value="PHOSPHOPANTETHEINE"/>
    <property type="match status" value="1"/>
</dbReference>
<evidence type="ECO:0000256" key="1">
    <source>
        <dbReference type="ARBA" id="ARBA00022450"/>
    </source>
</evidence>
<dbReference type="InterPro" id="IPR006162">
    <property type="entry name" value="Ppantetheine_attach_site"/>
</dbReference>
<evidence type="ECO:0000313" key="5">
    <source>
        <dbReference type="EMBL" id="WUQ87962.1"/>
    </source>
</evidence>
<keyword evidence="2" id="KW-0597">Phosphoprotein</keyword>
<dbReference type="Proteomes" id="UP001432222">
    <property type="component" value="Chromosome"/>
</dbReference>
<keyword evidence="6" id="KW-1185">Reference proteome</keyword>
<dbReference type="NCBIfam" id="TIGR01733">
    <property type="entry name" value="AA-adenyl-dom"/>
    <property type="match status" value="1"/>
</dbReference>
<accession>A0ABZ1UDC9</accession>
<dbReference type="InterPro" id="IPR009081">
    <property type="entry name" value="PP-bd_ACP"/>
</dbReference>
<dbReference type="Gene3D" id="1.10.1200.10">
    <property type="entry name" value="ACP-like"/>
    <property type="match status" value="1"/>
</dbReference>
<dbReference type="InterPro" id="IPR010071">
    <property type="entry name" value="AA_adenyl_dom"/>
</dbReference>
<dbReference type="InterPro" id="IPR036736">
    <property type="entry name" value="ACP-like_sf"/>
</dbReference>
<dbReference type="Gene3D" id="3.40.109.10">
    <property type="entry name" value="NADH Oxidase"/>
    <property type="match status" value="1"/>
</dbReference>
<dbReference type="PROSITE" id="PS50075">
    <property type="entry name" value="CARRIER"/>
    <property type="match status" value="1"/>
</dbReference>
<evidence type="ECO:0000313" key="6">
    <source>
        <dbReference type="Proteomes" id="UP001432222"/>
    </source>
</evidence>
<protein>
    <submittedName>
        <fullName evidence="5">Amino acid adenylation domain-containing protein</fullName>
    </submittedName>
</protein>
<dbReference type="CDD" id="cd02142">
    <property type="entry name" value="McbC_SagB-like_oxidoreductase"/>
    <property type="match status" value="1"/>
</dbReference>
<dbReference type="InterPro" id="IPR000415">
    <property type="entry name" value="Nitroreductase-like"/>
</dbReference>
<dbReference type="Gene3D" id="3.30.300.30">
    <property type="match status" value="2"/>
</dbReference>
<dbReference type="InterPro" id="IPR020802">
    <property type="entry name" value="TesA-like"/>
</dbReference>
<keyword evidence="1" id="KW-0596">Phosphopantetheine</keyword>
<dbReference type="Pfam" id="PF00975">
    <property type="entry name" value="Thioesterase"/>
    <property type="match status" value="1"/>
</dbReference>
<reference evidence="5" key="1">
    <citation type="submission" date="2022-10" db="EMBL/GenBank/DDBJ databases">
        <title>The complete genomes of actinobacterial strains from the NBC collection.</title>
        <authorList>
            <person name="Joergensen T.S."/>
            <person name="Alvarez Arevalo M."/>
            <person name="Sterndorff E.B."/>
            <person name="Faurdal D."/>
            <person name="Vuksanovic O."/>
            <person name="Mourched A.-S."/>
            <person name="Charusanti P."/>
            <person name="Shaw S."/>
            <person name="Blin K."/>
            <person name="Weber T."/>
        </authorList>
    </citation>
    <scope>NUCLEOTIDE SEQUENCE</scope>
    <source>
        <strain evidence="5">NBC_00222</strain>
    </source>
</reference>
<gene>
    <name evidence="5" type="ORF">OHA16_36240</name>
</gene>
<evidence type="ECO:0000259" key="4">
    <source>
        <dbReference type="PROSITE" id="PS50075"/>
    </source>
</evidence>
<dbReference type="PROSITE" id="PS00455">
    <property type="entry name" value="AMP_BINDING"/>
    <property type="match status" value="1"/>
</dbReference>
<dbReference type="InterPro" id="IPR000873">
    <property type="entry name" value="AMP-dep_synth/lig_dom"/>
</dbReference>
<dbReference type="Gene3D" id="3.40.50.980">
    <property type="match status" value="2"/>
</dbReference>
<dbReference type="InterPro" id="IPR020806">
    <property type="entry name" value="PKS_PP-bd"/>
</dbReference>
<feature type="region of interest" description="Disordered" evidence="3">
    <location>
        <begin position="159"/>
        <end position="183"/>
    </location>
</feature>
<evidence type="ECO:0000256" key="2">
    <source>
        <dbReference type="ARBA" id="ARBA00022553"/>
    </source>
</evidence>
<dbReference type="SUPFAM" id="SSF56801">
    <property type="entry name" value="Acetyl-CoA synthetase-like"/>
    <property type="match status" value="1"/>
</dbReference>
<feature type="compositionally biased region" description="Low complexity" evidence="3">
    <location>
        <begin position="167"/>
        <end position="183"/>
    </location>
</feature>
<feature type="domain" description="Carrier" evidence="4">
    <location>
        <begin position="959"/>
        <end position="1034"/>
    </location>
</feature>
<organism evidence="5 6">
    <name type="scientific">Kitasatospora purpeofusca</name>
    <dbReference type="NCBI Taxonomy" id="67352"/>
    <lineage>
        <taxon>Bacteria</taxon>
        <taxon>Bacillati</taxon>
        <taxon>Actinomycetota</taxon>
        <taxon>Actinomycetes</taxon>
        <taxon>Kitasatosporales</taxon>
        <taxon>Streptomycetaceae</taxon>
        <taxon>Kitasatospora</taxon>
    </lineage>
</organism>
<dbReference type="SUPFAM" id="SSF53474">
    <property type="entry name" value="alpha/beta-Hydrolases"/>
    <property type="match status" value="1"/>
</dbReference>
<dbReference type="PANTHER" id="PTHR45527:SF1">
    <property type="entry name" value="FATTY ACID SYNTHASE"/>
    <property type="match status" value="1"/>
</dbReference>
<proteinExistence type="predicted"/>
<dbReference type="Pfam" id="PF00550">
    <property type="entry name" value="PP-binding"/>
    <property type="match status" value="1"/>
</dbReference>
<sequence length="1333" mass="142151">MTAQPVLFATLLDARRAVCLPDLLRAQAAARPDATAVTAPAETGVGVGVGVGTGTGARLSFRELAAAADALAAHLHRLGVATDDCVGLYTEPSLALMTGAWGILHAGAAYLPLSPEYPEERLRWMIESSGTRVVVAQEHLRSRLAELVPAGTRIVTAADLPDRDAPPDTGAGAHHIPHQAHAPAGPGPESLAYVIHTSGSTGRPKGVMIEHHSIVSQLRWLADAGHLGQDTTVLQKTPMSFDAAQWEILAPAAGARVVMGAPGVYRDPEALIDTVLAHGVTTLQCVPTLLQALLDTERLADCTGLRGLYSGGEALSVRLARALTAALPGAELVNLYGPTECTINATAHRIDPETLGDGAGSVPIGVPVDRTRCFVLDEELAPVEVGATGELYIGGVQLARGYLNRPDLTAERFVASPYLPGERLYRTGDLAEWNPDGTLQCAGRVDNQVKLRGYRVELDEIALAVEEHTWVRRAAAVVTDDPRTGHRNLVACVELNPKEAALMDQGNHGGHHRSKASKLQVRAQLSNPGLRGPAELAGRPVVELPGCRETGRQRRETFARKTYRFFEGGPVTRDDLLALLAPPRPATAPGRPAAAVTLAELGPVLRWFGQFHSPERLLPKYAYASPGALYATQLYLETDGSHGLAAGVHYYHPVDHALVRVGDRAAGGAPLALHFLGRRGAIEPVYRNNIQEVLEFEAGHMLGVLEEVLPEYGLAVRPLGHEPSVQRRLDVAEEDYYLGSFAIVPADGRPRREDTELFVQAHPGGVDGLPAGLYRHEGGELTRISDQVVESRHVIAINQQVYRRAGFGITAVSRATEPWLEYIGLGSRLHRLQRNGLGFGFMSSGYSSKSGHPLPAARRIDAVLAGCGIAGGPSYFFLGGRVSEEQIRSEGMREDAVHMRGPAELIRDELVALLPDYMVPNRVLVLDELPLTANGKVDAKALAAAEQVRDASTGAPFVAPATPTERRLAGIWAAALKYGTVSTADEFFAAGGNSLIAVALVNRVNREFGTRLPLQVLFECPRLADLAARIDTAGTDGAANGNTRTDGAPDGTSDGGEAVSRLVPLHRGGAGDPVFCWPGLGGYPMNLRPLAGRSGRPFYGVQAYGINPGETPYPTIREMAAADLAQIRAVRPEGPYTLWGYSFGARVAFEAAWQLERAGERVAALMLICPGNPELRQADAERYGRESSYRNPAYLTILHSVFAGSVGGPGLAECLAEVRDEDGFAAFVHRTLPELDEELIRRVARIVGETYEFEYTFRELAERRLSAPVTVFKATGDDYSFIEGSSGWSAAAPATVRLAGDHYGVLREQGVDELAAAIAAATGGGGGVGGNTP</sequence>
<dbReference type="RefSeq" id="WP_328958516.1">
    <property type="nucleotide sequence ID" value="NZ_CP108110.1"/>
</dbReference>
<name>A0ABZ1UDC9_9ACTN</name>
<dbReference type="InterPro" id="IPR020845">
    <property type="entry name" value="AMP-binding_CS"/>
</dbReference>
<dbReference type="Gene3D" id="3.40.50.1820">
    <property type="entry name" value="alpha/beta hydrolase"/>
    <property type="match status" value="1"/>
</dbReference>
<dbReference type="Pfam" id="PF00501">
    <property type="entry name" value="AMP-binding"/>
    <property type="match status" value="1"/>
</dbReference>
<dbReference type="InterPro" id="IPR001031">
    <property type="entry name" value="Thioesterase"/>
</dbReference>
<dbReference type="SMART" id="SM00823">
    <property type="entry name" value="PKS_PP"/>
    <property type="match status" value="1"/>
</dbReference>
<dbReference type="SMART" id="SM00824">
    <property type="entry name" value="PKS_TE"/>
    <property type="match status" value="1"/>
</dbReference>